<proteinExistence type="predicted"/>
<evidence type="ECO:0000313" key="2">
    <source>
        <dbReference type="Proteomes" id="UP000828390"/>
    </source>
</evidence>
<gene>
    <name evidence="1" type="ORF">DPMN_142652</name>
</gene>
<name>A0A9D4JKY9_DREPO</name>
<organism evidence="1 2">
    <name type="scientific">Dreissena polymorpha</name>
    <name type="common">Zebra mussel</name>
    <name type="synonym">Mytilus polymorpha</name>
    <dbReference type="NCBI Taxonomy" id="45954"/>
    <lineage>
        <taxon>Eukaryota</taxon>
        <taxon>Metazoa</taxon>
        <taxon>Spiralia</taxon>
        <taxon>Lophotrochozoa</taxon>
        <taxon>Mollusca</taxon>
        <taxon>Bivalvia</taxon>
        <taxon>Autobranchia</taxon>
        <taxon>Heteroconchia</taxon>
        <taxon>Euheterodonta</taxon>
        <taxon>Imparidentia</taxon>
        <taxon>Neoheterodontei</taxon>
        <taxon>Myida</taxon>
        <taxon>Dreissenoidea</taxon>
        <taxon>Dreissenidae</taxon>
        <taxon>Dreissena</taxon>
    </lineage>
</organism>
<reference evidence="1" key="2">
    <citation type="submission" date="2020-11" db="EMBL/GenBank/DDBJ databases">
        <authorList>
            <person name="McCartney M.A."/>
            <person name="Auch B."/>
            <person name="Kono T."/>
            <person name="Mallez S."/>
            <person name="Becker A."/>
            <person name="Gohl D.M."/>
            <person name="Silverstein K.A.T."/>
            <person name="Koren S."/>
            <person name="Bechman K.B."/>
            <person name="Herman A."/>
            <person name="Abrahante J.E."/>
            <person name="Garbe J."/>
        </authorList>
    </citation>
    <scope>NUCLEOTIDE SEQUENCE</scope>
    <source>
        <strain evidence="1">Duluth1</strain>
        <tissue evidence="1">Whole animal</tissue>
    </source>
</reference>
<dbReference type="Proteomes" id="UP000828390">
    <property type="component" value="Unassembled WGS sequence"/>
</dbReference>
<evidence type="ECO:0000313" key="1">
    <source>
        <dbReference type="EMBL" id="KAH3814159.1"/>
    </source>
</evidence>
<accession>A0A9D4JKY9</accession>
<dbReference type="AlphaFoldDB" id="A0A9D4JKY9"/>
<reference evidence="1" key="1">
    <citation type="journal article" date="2019" name="bioRxiv">
        <title>The Genome of the Zebra Mussel, Dreissena polymorpha: A Resource for Invasive Species Research.</title>
        <authorList>
            <person name="McCartney M.A."/>
            <person name="Auch B."/>
            <person name="Kono T."/>
            <person name="Mallez S."/>
            <person name="Zhang Y."/>
            <person name="Obille A."/>
            <person name="Becker A."/>
            <person name="Abrahante J.E."/>
            <person name="Garbe J."/>
            <person name="Badalamenti J.P."/>
            <person name="Herman A."/>
            <person name="Mangelson H."/>
            <person name="Liachko I."/>
            <person name="Sullivan S."/>
            <person name="Sone E.D."/>
            <person name="Koren S."/>
            <person name="Silverstein K.A.T."/>
            <person name="Beckman K.B."/>
            <person name="Gohl D.M."/>
        </authorList>
    </citation>
    <scope>NUCLEOTIDE SEQUENCE</scope>
    <source>
        <strain evidence="1">Duluth1</strain>
        <tissue evidence="1">Whole animal</tissue>
    </source>
</reference>
<sequence length="76" mass="8375">MGFCDTPWSAFLSDLLSRAARGWIRVRSLGRLQRLGAWGGTVCVRGRAKARSAWVRWCGAGCSALCELGRDKAHHD</sequence>
<dbReference type="EMBL" id="JAIWYP010000006">
    <property type="protein sequence ID" value="KAH3814159.1"/>
    <property type="molecule type" value="Genomic_DNA"/>
</dbReference>
<comment type="caution">
    <text evidence="1">The sequence shown here is derived from an EMBL/GenBank/DDBJ whole genome shotgun (WGS) entry which is preliminary data.</text>
</comment>
<protein>
    <submittedName>
        <fullName evidence="1">Uncharacterized protein</fullName>
    </submittedName>
</protein>
<keyword evidence="2" id="KW-1185">Reference proteome</keyword>